<feature type="compositionally biased region" description="Basic and acidic residues" evidence="1">
    <location>
        <begin position="352"/>
        <end position="365"/>
    </location>
</feature>
<proteinExistence type="predicted"/>
<dbReference type="RefSeq" id="WP_207650437.1">
    <property type="nucleotide sequence ID" value="NZ_FQZV01000031.1"/>
</dbReference>
<accession>A0A1M6KK01</accession>
<reference evidence="3" key="1">
    <citation type="submission" date="2016-11" db="EMBL/GenBank/DDBJ databases">
        <authorList>
            <person name="Varghese N."/>
            <person name="Submissions S."/>
        </authorList>
    </citation>
    <scope>NUCLEOTIDE SEQUENCE [LARGE SCALE GENOMIC DNA]</scope>
    <source>
        <strain evidence="3">DSM 17957</strain>
    </source>
</reference>
<evidence type="ECO:0000313" key="2">
    <source>
        <dbReference type="EMBL" id="SHJ59275.1"/>
    </source>
</evidence>
<name>A0A1M6KK01_9FIRM</name>
<dbReference type="AlphaFoldDB" id="A0A1M6KK01"/>
<evidence type="ECO:0000313" key="3">
    <source>
        <dbReference type="Proteomes" id="UP000184536"/>
    </source>
</evidence>
<dbReference type="EMBL" id="FQZV01000031">
    <property type="protein sequence ID" value="SHJ59275.1"/>
    <property type="molecule type" value="Genomic_DNA"/>
</dbReference>
<feature type="region of interest" description="Disordered" evidence="1">
    <location>
        <begin position="316"/>
        <end position="365"/>
    </location>
</feature>
<dbReference type="PANTHER" id="PTHR40050:SF1">
    <property type="entry name" value="INNER SPORE COAT PROTEIN H"/>
    <property type="match status" value="1"/>
</dbReference>
<gene>
    <name evidence="2" type="ORF">SAMN02745975_02422</name>
</gene>
<dbReference type="Proteomes" id="UP000184536">
    <property type="component" value="Unassembled WGS sequence"/>
</dbReference>
<dbReference type="Pfam" id="PF08757">
    <property type="entry name" value="CotH"/>
    <property type="match status" value="1"/>
</dbReference>
<keyword evidence="3" id="KW-1185">Reference proteome</keyword>
<feature type="compositionally biased region" description="Polar residues" evidence="1">
    <location>
        <begin position="321"/>
        <end position="334"/>
    </location>
</feature>
<protein>
    <submittedName>
        <fullName evidence="2">CotH protein</fullName>
    </submittedName>
</protein>
<dbReference type="STRING" id="1121919.SAMN02745975_02422"/>
<dbReference type="PANTHER" id="PTHR40050">
    <property type="entry name" value="INNER SPORE COAT PROTEIN H"/>
    <property type="match status" value="1"/>
</dbReference>
<evidence type="ECO:0000256" key="1">
    <source>
        <dbReference type="SAM" id="MobiDB-lite"/>
    </source>
</evidence>
<sequence>MHSVAGSDSDRYSFRIKLDKYVKGQTLFGLDEFVVNNMYSDPSYMREYLSYEALRKIGADVPLTVFANIYINGELFGFYLCVEAIDDSFLERNFSNDKGNLYKQEQGSTLEYVEGSNYEKSEQKSGKDETKTDLKNLIKVLNDMKLGEKGNIESVLDVDSALRYIAANTVLGNYDSYNGNLAQNYYLYGQDGKFTVIPWDYNMSIGGFGGGGGSSTTIPIDEPVTGINIKNLPMIHKLLAVQEYRERYHQYIKELVAYLEGFEERVAELSEIIRPYVKADPTKFYTMEQFEASIVYAETEAENMKNAAQNPFAKPDAAAGTAQQTNEGLAQPPQNLRPGVPPEFPEGGRPQRSMELKDLPGHKEK</sequence>
<organism evidence="2 3">
    <name type="scientific">Geosporobacter subterraneus DSM 17957</name>
    <dbReference type="NCBI Taxonomy" id="1121919"/>
    <lineage>
        <taxon>Bacteria</taxon>
        <taxon>Bacillati</taxon>
        <taxon>Bacillota</taxon>
        <taxon>Clostridia</taxon>
        <taxon>Peptostreptococcales</taxon>
        <taxon>Thermotaleaceae</taxon>
        <taxon>Geosporobacter</taxon>
    </lineage>
</organism>
<dbReference type="InterPro" id="IPR014867">
    <property type="entry name" value="Spore_coat_CotH_CotH2/3/7"/>
</dbReference>